<dbReference type="SUPFAM" id="SSF81653">
    <property type="entry name" value="Calcium ATPase, transduction domain A"/>
    <property type="match status" value="1"/>
</dbReference>
<evidence type="ECO:0000256" key="9">
    <source>
        <dbReference type="ARBA" id="ARBA00022967"/>
    </source>
</evidence>
<dbReference type="Pfam" id="PF13246">
    <property type="entry name" value="Cation_ATPase"/>
    <property type="match status" value="1"/>
</dbReference>
<dbReference type="NCBIfam" id="TIGR01494">
    <property type="entry name" value="ATPase_P-type"/>
    <property type="match status" value="2"/>
</dbReference>
<evidence type="ECO:0000256" key="8">
    <source>
        <dbReference type="ARBA" id="ARBA00022840"/>
    </source>
</evidence>
<feature type="transmembrane region" description="Helical" evidence="14">
    <location>
        <begin position="782"/>
        <end position="801"/>
    </location>
</feature>
<comment type="subcellular location">
    <subcellularLocation>
        <location evidence="1">Endomembrane system</location>
        <topology evidence="1">Multi-pass membrane protein</topology>
    </subcellularLocation>
    <subcellularLocation>
        <location evidence="14">Membrane</location>
        <topology evidence="14">Multi-pass membrane protein</topology>
    </subcellularLocation>
</comment>
<evidence type="ECO:0000256" key="10">
    <source>
        <dbReference type="ARBA" id="ARBA00022989"/>
    </source>
</evidence>
<dbReference type="InterPro" id="IPR044492">
    <property type="entry name" value="P_typ_ATPase_HD_dom"/>
</dbReference>
<evidence type="ECO:0000256" key="14">
    <source>
        <dbReference type="RuleBase" id="RU361146"/>
    </source>
</evidence>
<keyword evidence="3" id="KW-0597">Phosphoprotein</keyword>
<dbReference type="InterPro" id="IPR059000">
    <property type="entry name" value="ATPase_P-type_domA"/>
</dbReference>
<keyword evidence="8 14" id="KW-0067">ATP-binding</keyword>
<evidence type="ECO:0000259" key="15">
    <source>
        <dbReference type="Pfam" id="PF00122"/>
    </source>
</evidence>
<dbReference type="OrthoDB" id="3352408at2759"/>
<feature type="domain" description="P-type ATPase A" evidence="15">
    <location>
        <begin position="47"/>
        <end position="164"/>
    </location>
</feature>
<dbReference type="PRINTS" id="PR00120">
    <property type="entry name" value="HATPASE"/>
</dbReference>
<dbReference type="SFLD" id="SFLDG00002">
    <property type="entry name" value="C1.7:_P-type_atpase_like"/>
    <property type="match status" value="1"/>
</dbReference>
<dbReference type="Gene3D" id="1.20.1110.10">
    <property type="entry name" value="Calcium-transporting ATPase, transmembrane domain"/>
    <property type="match status" value="1"/>
</dbReference>
<comment type="catalytic activity">
    <reaction evidence="14">
        <text>Ca(2+)(in) + ATP + H2O = Ca(2+)(out) + ADP + phosphate + H(+)</text>
        <dbReference type="Rhea" id="RHEA:18105"/>
        <dbReference type="ChEBI" id="CHEBI:15377"/>
        <dbReference type="ChEBI" id="CHEBI:15378"/>
        <dbReference type="ChEBI" id="CHEBI:29108"/>
        <dbReference type="ChEBI" id="CHEBI:30616"/>
        <dbReference type="ChEBI" id="CHEBI:43474"/>
        <dbReference type="ChEBI" id="CHEBI:456216"/>
        <dbReference type="EC" id="7.2.2.10"/>
    </reaction>
</comment>
<dbReference type="InterPro" id="IPR018303">
    <property type="entry name" value="ATPase_P-typ_P_site"/>
</dbReference>
<dbReference type="GO" id="GO:0016887">
    <property type="term" value="F:ATP hydrolysis activity"/>
    <property type="evidence" value="ECO:0007669"/>
    <property type="project" value="InterPro"/>
</dbReference>
<organism evidence="17 18">
    <name type="scientific">Tilletiopsis washingtonensis</name>
    <dbReference type="NCBI Taxonomy" id="58919"/>
    <lineage>
        <taxon>Eukaryota</taxon>
        <taxon>Fungi</taxon>
        <taxon>Dikarya</taxon>
        <taxon>Basidiomycota</taxon>
        <taxon>Ustilaginomycotina</taxon>
        <taxon>Exobasidiomycetes</taxon>
        <taxon>Entylomatales</taxon>
        <taxon>Entylomatales incertae sedis</taxon>
        <taxon>Tilletiopsis</taxon>
    </lineage>
</organism>
<dbReference type="InterPro" id="IPR006068">
    <property type="entry name" value="ATPase_P-typ_cation-transptr_C"/>
</dbReference>
<keyword evidence="10 14" id="KW-1133">Transmembrane helix</keyword>
<dbReference type="Proteomes" id="UP000245946">
    <property type="component" value="Unassembled WGS sequence"/>
</dbReference>
<evidence type="ECO:0000313" key="18">
    <source>
        <dbReference type="Proteomes" id="UP000245946"/>
    </source>
</evidence>
<evidence type="ECO:0000313" key="17">
    <source>
        <dbReference type="EMBL" id="PWN97590.1"/>
    </source>
</evidence>
<evidence type="ECO:0000256" key="4">
    <source>
        <dbReference type="ARBA" id="ARBA00022568"/>
    </source>
</evidence>
<dbReference type="Pfam" id="PF00122">
    <property type="entry name" value="E1-E2_ATPase"/>
    <property type="match status" value="1"/>
</dbReference>
<accession>A0A316Z745</accession>
<sequence length="821" mass="88028">MGSAAVSALLGEWDDAISITVAVVIVISVGFVQEQRSEQSLEALNKLVPHFCHLVRDGATTTVLANELVPGDVVTFSTGDRIPADVRVAEAVALEIDESTLTGEIKPRRKTADVVERAADHSESAIAERDNIAFMGTLVKSGYGCGIVVGTGVRTEFGMIFSMVDEVTERRTPLQLSMDQLAQRLSMISFAIIGVICLMGVLQNKPWLEMFTIGVSLAVAAIPEGLPIVVTVTLALGVLRMSNRKAIVKRLPSVETLGCVSVICSDKTGTLTSNQMTVVRAFTFEDGSIDFTSQQAPHRPSEALSRSLFVGNICNNSHRDASGANVGQATDVAMADALRLFGLEDKRPYFKRSNEVPFDSDTKLMAVTGSLSTGSAKSEEQVYVKGAFEIILERCSAYVGPEGRRVQLDDAARKRVSDVALEFSSSGLRVLATASGAPNALDSRTLVFSGLQAMQDPPRPGVEEAIAALGRGGVQVVMITGDAETTALSIARQLGIVKGTGRTGVMTGKQLDGLSERQLQERIGGISVFARTTPRHKMSIIAAFQANGAVVAMTGDGVNDAPALKMADIGISMGRGGTDVAKEAADVILVDDNFATILPAVEEGKGIFYNIQNFLSFQLSTAVAALTLITLCTAFGLKLPLNPMQILFINILMDGPPSQSLGVDPVDHSVMRRPPRGKTAPIITQRLIYRILFSASVIVVGTLYIYIHELRDGFADQRDQTMTFTCFVFLDLTSAIQNRGLATPLLGNRMLITTVSASLVTQLALVYFPLLQGVFQTTGLDLGDLFLLVFIAGLAFGAHELRRRYERRLGLEEADWEGSMA</sequence>
<dbReference type="InterPro" id="IPR023214">
    <property type="entry name" value="HAD_sf"/>
</dbReference>
<keyword evidence="2 14" id="KW-0813">Transport</keyword>
<dbReference type="SUPFAM" id="SSF56784">
    <property type="entry name" value="HAD-like"/>
    <property type="match status" value="1"/>
</dbReference>
<evidence type="ECO:0000256" key="12">
    <source>
        <dbReference type="ARBA" id="ARBA00023136"/>
    </source>
</evidence>
<comment type="caution">
    <text evidence="14">Lacks conserved residue(s) required for the propagation of feature annotation.</text>
</comment>
<dbReference type="SFLD" id="SFLDF00027">
    <property type="entry name" value="p-type_atpase"/>
    <property type="match status" value="1"/>
</dbReference>
<dbReference type="GO" id="GO:0005524">
    <property type="term" value="F:ATP binding"/>
    <property type="evidence" value="ECO:0007669"/>
    <property type="project" value="UniProtKB-KW"/>
</dbReference>
<keyword evidence="11 14" id="KW-0406">Ion transport</keyword>
<keyword evidence="5 14" id="KW-0812">Transmembrane</keyword>
<feature type="transmembrane region" description="Helical" evidence="14">
    <location>
        <begin position="16"/>
        <end position="32"/>
    </location>
</feature>
<dbReference type="Gene3D" id="2.70.150.10">
    <property type="entry name" value="Calcium-transporting ATPase, cytoplasmic transduction domain A"/>
    <property type="match status" value="1"/>
</dbReference>
<evidence type="ECO:0000256" key="13">
    <source>
        <dbReference type="ARBA" id="ARBA00038148"/>
    </source>
</evidence>
<comment type="function">
    <text evidence="14">Catalyzes the hydrolysis of ATP coupled with the transport of calcium.</text>
</comment>
<dbReference type="InterPro" id="IPR023299">
    <property type="entry name" value="ATPase_P-typ_cyto_dom_N"/>
</dbReference>
<dbReference type="Pfam" id="PF00689">
    <property type="entry name" value="Cation_ATPase_C"/>
    <property type="match status" value="1"/>
</dbReference>
<evidence type="ECO:0000256" key="7">
    <source>
        <dbReference type="ARBA" id="ARBA00022837"/>
    </source>
</evidence>
<keyword evidence="9" id="KW-1278">Translocase</keyword>
<dbReference type="GO" id="GO:0012505">
    <property type="term" value="C:endomembrane system"/>
    <property type="evidence" value="ECO:0007669"/>
    <property type="project" value="UniProtKB-SubCell"/>
</dbReference>
<dbReference type="Gene3D" id="3.40.1110.10">
    <property type="entry name" value="Calcium-transporting ATPase, cytoplasmic domain N"/>
    <property type="match status" value="1"/>
</dbReference>
<dbReference type="PRINTS" id="PR00119">
    <property type="entry name" value="CATATPASE"/>
</dbReference>
<keyword evidence="6 14" id="KW-0547">Nucleotide-binding</keyword>
<dbReference type="Gene3D" id="3.40.50.1000">
    <property type="entry name" value="HAD superfamily/HAD-like"/>
    <property type="match status" value="1"/>
</dbReference>
<dbReference type="SFLD" id="SFLDS00003">
    <property type="entry name" value="Haloacid_Dehalogenase"/>
    <property type="match status" value="1"/>
</dbReference>
<evidence type="ECO:0000256" key="11">
    <source>
        <dbReference type="ARBA" id="ARBA00023065"/>
    </source>
</evidence>
<dbReference type="InterPro" id="IPR008250">
    <property type="entry name" value="ATPase_P-typ_transduc_dom_A_sf"/>
</dbReference>
<dbReference type="InterPro" id="IPR006413">
    <property type="entry name" value="P-type_ATPase_IIA_PMR1"/>
</dbReference>
<protein>
    <recommendedName>
        <fullName evidence="14">Calcium-transporting ATPase</fullName>
        <ecNumber evidence="14">7.2.2.10</ecNumber>
    </recommendedName>
</protein>
<feature type="transmembrane region" description="Helical" evidence="14">
    <location>
        <begin position="213"/>
        <end position="239"/>
    </location>
</feature>
<dbReference type="PANTHER" id="PTHR42861">
    <property type="entry name" value="CALCIUM-TRANSPORTING ATPASE"/>
    <property type="match status" value="1"/>
</dbReference>
<dbReference type="GO" id="GO:0016020">
    <property type="term" value="C:membrane"/>
    <property type="evidence" value="ECO:0007669"/>
    <property type="project" value="UniProtKB-SubCell"/>
</dbReference>
<dbReference type="RefSeq" id="XP_025597869.1">
    <property type="nucleotide sequence ID" value="XM_025740929.1"/>
</dbReference>
<dbReference type="GeneID" id="37268473"/>
<dbReference type="FunFam" id="2.70.150.10:FF:000008">
    <property type="entry name" value="Calcium-transporting ATPase"/>
    <property type="match status" value="1"/>
</dbReference>
<dbReference type="SUPFAM" id="SSF81660">
    <property type="entry name" value="Metal cation-transporting ATPase, ATP-binding domain N"/>
    <property type="match status" value="1"/>
</dbReference>
<dbReference type="InterPro" id="IPR001757">
    <property type="entry name" value="P_typ_ATPase"/>
</dbReference>
<keyword evidence="12 14" id="KW-0472">Membrane</keyword>
<dbReference type="InterPro" id="IPR023298">
    <property type="entry name" value="ATPase_P-typ_TM_dom_sf"/>
</dbReference>
<dbReference type="STRING" id="58919.A0A316Z745"/>
<evidence type="ECO:0000256" key="1">
    <source>
        <dbReference type="ARBA" id="ARBA00004127"/>
    </source>
</evidence>
<comment type="similarity">
    <text evidence="13 14">Belongs to the cation transport ATPase (P-type) (TC 3.A.3) family.</text>
</comment>
<keyword evidence="7 14" id="KW-0106">Calcium</keyword>
<feature type="transmembrane region" description="Helical" evidence="14">
    <location>
        <begin position="614"/>
        <end position="637"/>
    </location>
</feature>
<keyword evidence="4 14" id="KW-0109">Calcium transport</keyword>
<evidence type="ECO:0000259" key="16">
    <source>
        <dbReference type="Pfam" id="PF00689"/>
    </source>
</evidence>
<keyword evidence="18" id="KW-1185">Reference proteome</keyword>
<evidence type="ECO:0000256" key="5">
    <source>
        <dbReference type="ARBA" id="ARBA00022692"/>
    </source>
</evidence>
<dbReference type="EMBL" id="KZ819294">
    <property type="protein sequence ID" value="PWN97590.1"/>
    <property type="molecule type" value="Genomic_DNA"/>
</dbReference>
<dbReference type="PROSITE" id="PS00154">
    <property type="entry name" value="ATPASE_E1_E2"/>
    <property type="match status" value="1"/>
</dbReference>
<dbReference type="EC" id="7.2.2.10" evidence="14"/>
<gene>
    <name evidence="17" type="ORF">FA09DRAFT_319229</name>
</gene>
<dbReference type="NCBIfam" id="TIGR01522">
    <property type="entry name" value="ATPase-IIA2_Ca"/>
    <property type="match status" value="1"/>
</dbReference>
<evidence type="ECO:0000256" key="3">
    <source>
        <dbReference type="ARBA" id="ARBA00022553"/>
    </source>
</evidence>
<proteinExistence type="inferred from homology"/>
<reference evidence="17 18" key="1">
    <citation type="journal article" date="2018" name="Mol. Biol. Evol.">
        <title>Broad Genomic Sampling Reveals a Smut Pathogenic Ancestry of the Fungal Clade Ustilaginomycotina.</title>
        <authorList>
            <person name="Kijpornyongpan T."/>
            <person name="Mondo S.J."/>
            <person name="Barry K."/>
            <person name="Sandor L."/>
            <person name="Lee J."/>
            <person name="Lipzen A."/>
            <person name="Pangilinan J."/>
            <person name="LaButti K."/>
            <person name="Hainaut M."/>
            <person name="Henrissat B."/>
            <person name="Grigoriev I.V."/>
            <person name="Spatafora J.W."/>
            <person name="Aime M.C."/>
        </authorList>
    </citation>
    <scope>NUCLEOTIDE SEQUENCE [LARGE SCALE GENOMIC DNA]</scope>
    <source>
        <strain evidence="17 18">MCA 4186</strain>
    </source>
</reference>
<dbReference type="FunFam" id="3.40.50.1000:FF:000028">
    <property type="entry name" value="Calcium-transporting P-type ATPase, putative"/>
    <property type="match status" value="1"/>
</dbReference>
<feature type="transmembrane region" description="Helical" evidence="14">
    <location>
        <begin position="750"/>
        <end position="770"/>
    </location>
</feature>
<dbReference type="SUPFAM" id="SSF81665">
    <property type="entry name" value="Calcium ATPase, transmembrane domain M"/>
    <property type="match status" value="1"/>
</dbReference>
<dbReference type="InterPro" id="IPR036412">
    <property type="entry name" value="HAD-like_sf"/>
</dbReference>
<name>A0A316Z745_9BASI</name>
<evidence type="ECO:0000256" key="2">
    <source>
        <dbReference type="ARBA" id="ARBA00022448"/>
    </source>
</evidence>
<feature type="transmembrane region" description="Helical" evidence="14">
    <location>
        <begin position="181"/>
        <end position="201"/>
    </location>
</feature>
<dbReference type="GO" id="GO:0005388">
    <property type="term" value="F:P-type calcium transporter activity"/>
    <property type="evidence" value="ECO:0007669"/>
    <property type="project" value="UniProtKB-EC"/>
</dbReference>
<dbReference type="AlphaFoldDB" id="A0A316Z745"/>
<evidence type="ECO:0000256" key="6">
    <source>
        <dbReference type="ARBA" id="ARBA00022741"/>
    </source>
</evidence>
<feature type="transmembrane region" description="Helical" evidence="14">
    <location>
        <begin position="687"/>
        <end position="707"/>
    </location>
</feature>
<feature type="domain" description="Cation-transporting P-type ATPase C-terminal" evidence="16">
    <location>
        <begin position="639"/>
        <end position="804"/>
    </location>
</feature>